<sequence>MKITSPIALCLLTSLLLLGCDQSQDIKDIDCDSPNLTKAEKQQANCFWNMGDPTDRSQNKGF</sequence>
<comment type="caution">
    <text evidence="2">The sequence shown here is derived from an EMBL/GenBank/DDBJ whole genome shotgun (WGS) entry which is preliminary data.</text>
</comment>
<dbReference type="Proteomes" id="UP000051221">
    <property type="component" value="Unassembled WGS sequence"/>
</dbReference>
<protein>
    <recommendedName>
        <fullName evidence="4">Entry exclusion lipoprotein TrbK</fullName>
    </recommendedName>
</protein>
<organism evidence="2 3">
    <name type="scientific">Vibrio furnissii</name>
    <dbReference type="NCBI Taxonomy" id="29494"/>
    <lineage>
        <taxon>Bacteria</taxon>
        <taxon>Pseudomonadati</taxon>
        <taxon>Pseudomonadota</taxon>
        <taxon>Gammaproteobacteria</taxon>
        <taxon>Vibrionales</taxon>
        <taxon>Vibrionaceae</taxon>
        <taxon>Vibrio</taxon>
    </lineage>
</organism>
<reference evidence="2 3" key="1">
    <citation type="submission" date="2015-08" db="EMBL/GenBank/DDBJ databases">
        <title>Antibacterial properties of a collection of Vibrionaceae strains.</title>
        <authorList>
            <person name="Giubergia S."/>
        </authorList>
    </citation>
    <scope>NUCLEOTIDE SEQUENCE [LARGE SCALE GENOMIC DNA]</scope>
    <source>
        <strain evidence="2 3">S0821</strain>
    </source>
</reference>
<evidence type="ECO:0000256" key="1">
    <source>
        <dbReference type="SAM" id="SignalP"/>
    </source>
</evidence>
<dbReference type="InParanoid" id="A0A0Q2QV08"/>
<gene>
    <name evidence="2" type="ORF">AMR76_20820</name>
</gene>
<keyword evidence="3" id="KW-1185">Reference proteome</keyword>
<keyword evidence="1" id="KW-0732">Signal</keyword>
<feature type="chain" id="PRO_5006195878" description="Entry exclusion lipoprotein TrbK" evidence="1">
    <location>
        <begin position="20"/>
        <end position="62"/>
    </location>
</feature>
<evidence type="ECO:0000313" key="2">
    <source>
        <dbReference type="EMBL" id="KQH83893.1"/>
    </source>
</evidence>
<dbReference type="RefSeq" id="WP_055467082.1">
    <property type="nucleotide sequence ID" value="NZ_LKHS01000027.1"/>
</dbReference>
<dbReference type="PROSITE" id="PS51257">
    <property type="entry name" value="PROKAR_LIPOPROTEIN"/>
    <property type="match status" value="1"/>
</dbReference>
<proteinExistence type="predicted"/>
<accession>A0A0Q2QV08</accession>
<evidence type="ECO:0008006" key="4">
    <source>
        <dbReference type="Google" id="ProtNLM"/>
    </source>
</evidence>
<dbReference type="AlphaFoldDB" id="A0A0Q2QV08"/>
<name>A0A0Q2QV08_VIBFU</name>
<evidence type="ECO:0000313" key="3">
    <source>
        <dbReference type="Proteomes" id="UP000051221"/>
    </source>
</evidence>
<dbReference type="EMBL" id="LKHS01000027">
    <property type="protein sequence ID" value="KQH83893.1"/>
    <property type="molecule type" value="Genomic_DNA"/>
</dbReference>
<feature type="signal peptide" evidence="1">
    <location>
        <begin position="1"/>
        <end position="19"/>
    </location>
</feature>